<evidence type="ECO:0000256" key="4">
    <source>
        <dbReference type="ARBA" id="ARBA00022475"/>
    </source>
</evidence>
<sequence>MRDLSVSLRSDEGLVQAVRNIGWDIYDGEVLAIVGESGSGKSVSVNTLLGLMRQDVAIVNSGHAEFGGRDLLNLGERELREVRGKDISVIFQDPMASFNPVKTIGDQISEAIRVHDERATRRWAWSRSITLLSMVGVPNPELRCKQYPHQYSGGMRQRAMIAMAMANRPRLLIADEPTTALDMTIQAQIIDVLRLVQKETGGAIVLITHDLGLVAELADRVLVMYAGKIVESAGVVELFASPRHPYTRALLESLPRIGDQSDELRSISGQMPSLVELPEGCAFHPRCSLSHDRQLCRELEPPLQETNSGSERLSACHFSRELDELDIFDR</sequence>
<dbReference type="Pfam" id="PF08352">
    <property type="entry name" value="oligo_HPY"/>
    <property type="match status" value="1"/>
</dbReference>
<keyword evidence="6 9" id="KW-0067">ATP-binding</keyword>
<evidence type="ECO:0000256" key="1">
    <source>
        <dbReference type="ARBA" id="ARBA00004202"/>
    </source>
</evidence>
<keyword evidence="10" id="KW-1185">Reference proteome</keyword>
<organism evidence="9 10">
    <name type="scientific">Phytoactinopolyspora halophila</name>
    <dbReference type="NCBI Taxonomy" id="1981511"/>
    <lineage>
        <taxon>Bacteria</taxon>
        <taxon>Bacillati</taxon>
        <taxon>Actinomycetota</taxon>
        <taxon>Actinomycetes</taxon>
        <taxon>Jiangellales</taxon>
        <taxon>Jiangellaceae</taxon>
        <taxon>Phytoactinopolyspora</taxon>
    </lineage>
</organism>
<evidence type="ECO:0000256" key="6">
    <source>
        <dbReference type="ARBA" id="ARBA00022840"/>
    </source>
</evidence>
<dbReference type="PANTHER" id="PTHR43297:SF2">
    <property type="entry name" value="DIPEPTIDE TRANSPORT ATP-BINDING PROTEIN DPPD"/>
    <property type="match status" value="1"/>
</dbReference>
<dbReference type="InterPro" id="IPR003593">
    <property type="entry name" value="AAA+_ATPase"/>
</dbReference>
<comment type="subcellular location">
    <subcellularLocation>
        <location evidence="1">Cell membrane</location>
        <topology evidence="1">Peripheral membrane protein</topology>
    </subcellularLocation>
</comment>
<protein>
    <submittedName>
        <fullName evidence="9">ABC transporter ATP-binding protein</fullName>
    </submittedName>
</protein>
<dbReference type="InterPro" id="IPR013563">
    <property type="entry name" value="Oligopep_ABC_C"/>
</dbReference>
<proteinExistence type="inferred from homology"/>
<evidence type="ECO:0000313" key="10">
    <source>
        <dbReference type="Proteomes" id="UP000250462"/>
    </source>
</evidence>
<dbReference type="CDD" id="cd03257">
    <property type="entry name" value="ABC_NikE_OppD_transporters"/>
    <property type="match status" value="1"/>
</dbReference>
<dbReference type="OrthoDB" id="3327300at2"/>
<dbReference type="Pfam" id="PF00005">
    <property type="entry name" value="ABC_tran"/>
    <property type="match status" value="1"/>
</dbReference>
<accession>A0A329QI58</accession>
<dbReference type="SMART" id="SM00382">
    <property type="entry name" value="AAA"/>
    <property type="match status" value="1"/>
</dbReference>
<dbReference type="FunFam" id="3.40.50.300:FF:000016">
    <property type="entry name" value="Oligopeptide ABC transporter ATP-binding component"/>
    <property type="match status" value="1"/>
</dbReference>
<evidence type="ECO:0000313" key="9">
    <source>
        <dbReference type="EMBL" id="RAW12055.1"/>
    </source>
</evidence>
<dbReference type="InterPro" id="IPR017871">
    <property type="entry name" value="ABC_transporter-like_CS"/>
</dbReference>
<comment type="caution">
    <text evidence="9">The sequence shown here is derived from an EMBL/GenBank/DDBJ whole genome shotgun (WGS) entry which is preliminary data.</text>
</comment>
<dbReference type="AlphaFoldDB" id="A0A329QI58"/>
<evidence type="ECO:0000256" key="5">
    <source>
        <dbReference type="ARBA" id="ARBA00022741"/>
    </source>
</evidence>
<dbReference type="GO" id="GO:0015833">
    <property type="term" value="P:peptide transport"/>
    <property type="evidence" value="ECO:0007669"/>
    <property type="project" value="InterPro"/>
</dbReference>
<dbReference type="InterPro" id="IPR050388">
    <property type="entry name" value="ABC_Ni/Peptide_Import"/>
</dbReference>
<evidence type="ECO:0000256" key="2">
    <source>
        <dbReference type="ARBA" id="ARBA00005417"/>
    </source>
</evidence>
<dbReference type="Gene3D" id="3.40.50.300">
    <property type="entry name" value="P-loop containing nucleotide triphosphate hydrolases"/>
    <property type="match status" value="1"/>
</dbReference>
<dbReference type="GO" id="GO:0005886">
    <property type="term" value="C:plasma membrane"/>
    <property type="evidence" value="ECO:0007669"/>
    <property type="project" value="UniProtKB-SubCell"/>
</dbReference>
<name>A0A329QI58_9ACTN</name>
<keyword evidence="3" id="KW-0813">Transport</keyword>
<keyword evidence="4" id="KW-1003">Cell membrane</keyword>
<evidence type="ECO:0000256" key="3">
    <source>
        <dbReference type="ARBA" id="ARBA00022448"/>
    </source>
</evidence>
<dbReference type="EMBL" id="QMIG01000017">
    <property type="protein sequence ID" value="RAW12055.1"/>
    <property type="molecule type" value="Genomic_DNA"/>
</dbReference>
<reference evidence="9 10" key="1">
    <citation type="submission" date="2018-06" db="EMBL/GenBank/DDBJ databases">
        <title>Phytoactinopolyspora halophila sp. nov., a novel halophilic actinomycete isolated from a saline soil in China.</title>
        <authorList>
            <person name="Tang S.-K."/>
        </authorList>
    </citation>
    <scope>NUCLEOTIDE SEQUENCE [LARGE SCALE GENOMIC DNA]</scope>
    <source>
        <strain evidence="9 10">YIM 96934</strain>
    </source>
</reference>
<dbReference type="SUPFAM" id="SSF52540">
    <property type="entry name" value="P-loop containing nucleoside triphosphate hydrolases"/>
    <property type="match status" value="1"/>
</dbReference>
<dbReference type="GO" id="GO:0005524">
    <property type="term" value="F:ATP binding"/>
    <property type="evidence" value="ECO:0007669"/>
    <property type="project" value="UniProtKB-KW"/>
</dbReference>
<dbReference type="PANTHER" id="PTHR43297">
    <property type="entry name" value="OLIGOPEPTIDE TRANSPORT ATP-BINDING PROTEIN APPD"/>
    <property type="match status" value="1"/>
</dbReference>
<dbReference type="InterPro" id="IPR003439">
    <property type="entry name" value="ABC_transporter-like_ATP-bd"/>
</dbReference>
<keyword evidence="7" id="KW-0472">Membrane</keyword>
<keyword evidence="5" id="KW-0547">Nucleotide-binding</keyword>
<dbReference type="PROSITE" id="PS00211">
    <property type="entry name" value="ABC_TRANSPORTER_1"/>
    <property type="match status" value="1"/>
</dbReference>
<dbReference type="NCBIfam" id="TIGR01727">
    <property type="entry name" value="oligo_HPY"/>
    <property type="match status" value="1"/>
</dbReference>
<feature type="domain" description="ABC transporter" evidence="8">
    <location>
        <begin position="1"/>
        <end position="251"/>
    </location>
</feature>
<dbReference type="InterPro" id="IPR027417">
    <property type="entry name" value="P-loop_NTPase"/>
</dbReference>
<gene>
    <name evidence="9" type="ORF">DPM12_15140</name>
</gene>
<comment type="similarity">
    <text evidence="2">Belongs to the ABC transporter superfamily.</text>
</comment>
<dbReference type="Proteomes" id="UP000250462">
    <property type="component" value="Unassembled WGS sequence"/>
</dbReference>
<evidence type="ECO:0000259" key="8">
    <source>
        <dbReference type="PROSITE" id="PS50893"/>
    </source>
</evidence>
<dbReference type="PROSITE" id="PS50893">
    <property type="entry name" value="ABC_TRANSPORTER_2"/>
    <property type="match status" value="1"/>
</dbReference>
<evidence type="ECO:0000256" key="7">
    <source>
        <dbReference type="ARBA" id="ARBA00023136"/>
    </source>
</evidence>
<dbReference type="GO" id="GO:0016887">
    <property type="term" value="F:ATP hydrolysis activity"/>
    <property type="evidence" value="ECO:0007669"/>
    <property type="project" value="InterPro"/>
</dbReference>